<comment type="caution">
    <text evidence="10">The sequence shown here is derived from an EMBL/GenBank/DDBJ whole genome shotgun (WGS) entry which is preliminary data.</text>
</comment>
<gene>
    <name evidence="10" type="ORF">SAMN05444410_11411</name>
</gene>
<evidence type="ECO:0000313" key="11">
    <source>
        <dbReference type="Proteomes" id="UP000198711"/>
    </source>
</evidence>
<feature type="binding site" evidence="7">
    <location>
        <begin position="217"/>
        <end position="218"/>
    </location>
    <ligand>
        <name>substrate</name>
    </ligand>
</feature>
<feature type="binding site" evidence="8">
    <location>
        <position position="214"/>
    </location>
    <ligand>
        <name>Zn(2+)</name>
        <dbReference type="ChEBI" id="CHEBI:29105"/>
    </ligand>
</feature>
<comment type="similarity">
    <text evidence="1 5">Belongs to the metallo-dependent hydrolases superfamily. NagA family.</text>
</comment>
<keyword evidence="3 5" id="KW-0378">Hydrolase</keyword>
<evidence type="ECO:0000313" key="10">
    <source>
        <dbReference type="EMBL" id="SDX35390.1"/>
    </source>
</evidence>
<feature type="binding site" evidence="7">
    <location>
        <position position="249"/>
    </location>
    <ligand>
        <name>substrate</name>
    </ligand>
</feature>
<dbReference type="Proteomes" id="UP000198711">
    <property type="component" value="Unassembled WGS sequence"/>
</dbReference>
<dbReference type="SUPFAM" id="SSF51556">
    <property type="entry name" value="Metallo-dependent hydrolases"/>
    <property type="match status" value="1"/>
</dbReference>
<feature type="binding site" evidence="8">
    <location>
        <position position="193"/>
    </location>
    <ligand>
        <name>Zn(2+)</name>
        <dbReference type="ChEBI" id="CHEBI:29105"/>
    </ligand>
</feature>
<keyword evidence="4 5" id="KW-0119">Carbohydrate metabolism</keyword>
<feature type="binding site" evidence="7">
    <location>
        <position position="225"/>
    </location>
    <ligand>
        <name>substrate</name>
    </ligand>
</feature>
<comment type="cofactor">
    <cofactor evidence="8">
        <name>a divalent metal cation</name>
        <dbReference type="ChEBI" id="CHEBI:60240"/>
    </cofactor>
    <text evidence="8">Binds 1 divalent metal cation per subunit.</text>
</comment>
<dbReference type="InterPro" id="IPR011059">
    <property type="entry name" value="Metal-dep_hydrolase_composite"/>
</dbReference>
<dbReference type="AlphaFoldDB" id="A0A8X8LFC1"/>
<dbReference type="InterPro" id="IPR003764">
    <property type="entry name" value="GlcNAc_6-P_deAcase"/>
</dbReference>
<reference evidence="10 11" key="1">
    <citation type="submission" date="2016-10" db="EMBL/GenBank/DDBJ databases">
        <authorList>
            <person name="Varghese N."/>
            <person name="Submissions S."/>
        </authorList>
    </citation>
    <scope>NUCLEOTIDE SEQUENCE [LARGE SCALE GENOMIC DNA]</scope>
    <source>
        <strain evidence="10 11">DSM 25353</strain>
    </source>
</reference>
<feature type="binding site" evidence="7">
    <location>
        <begin position="296"/>
        <end position="298"/>
    </location>
    <ligand>
        <name>substrate</name>
    </ligand>
</feature>
<dbReference type="Pfam" id="PF01979">
    <property type="entry name" value="Amidohydro_1"/>
    <property type="match status" value="1"/>
</dbReference>
<evidence type="ECO:0000256" key="2">
    <source>
        <dbReference type="ARBA" id="ARBA00022723"/>
    </source>
</evidence>
<accession>A0A8X8LFC1</accession>
<dbReference type="InterPro" id="IPR006680">
    <property type="entry name" value="Amidohydro-rel"/>
</dbReference>
<dbReference type="Pfam" id="PF22643">
    <property type="entry name" value="NagA_N"/>
    <property type="match status" value="1"/>
</dbReference>
<dbReference type="PANTHER" id="PTHR11113">
    <property type="entry name" value="N-ACETYLGLUCOSAMINE-6-PHOSPHATE DEACETYLASE"/>
    <property type="match status" value="1"/>
</dbReference>
<evidence type="ECO:0000256" key="3">
    <source>
        <dbReference type="ARBA" id="ARBA00022801"/>
    </source>
</evidence>
<dbReference type="NCBIfam" id="TIGR00221">
    <property type="entry name" value="nagA"/>
    <property type="match status" value="1"/>
</dbReference>
<feature type="active site" description="Proton donor/acceptor" evidence="6">
    <location>
        <position position="271"/>
    </location>
</feature>
<dbReference type="PANTHER" id="PTHR11113:SF14">
    <property type="entry name" value="N-ACETYLGLUCOSAMINE-6-PHOSPHATE DEACETYLASE"/>
    <property type="match status" value="1"/>
</dbReference>
<dbReference type="Gene3D" id="3.20.20.140">
    <property type="entry name" value="Metal-dependent hydrolases"/>
    <property type="match status" value="1"/>
</dbReference>
<evidence type="ECO:0000256" key="7">
    <source>
        <dbReference type="PIRSR" id="PIRSR038994-2"/>
    </source>
</evidence>
<dbReference type="PIRSF" id="PIRSF038994">
    <property type="entry name" value="NagA"/>
    <property type="match status" value="1"/>
</dbReference>
<evidence type="ECO:0000256" key="5">
    <source>
        <dbReference type="PIRNR" id="PIRNR038994"/>
    </source>
</evidence>
<dbReference type="Gene3D" id="2.30.40.10">
    <property type="entry name" value="Urease, subunit C, domain 1"/>
    <property type="match status" value="1"/>
</dbReference>
<organism evidence="10 11">
    <name type="scientific">Hydrobacter penzbergensis</name>
    <dbReference type="NCBI Taxonomy" id="1235997"/>
    <lineage>
        <taxon>Bacteria</taxon>
        <taxon>Pseudomonadati</taxon>
        <taxon>Bacteroidota</taxon>
        <taxon>Chitinophagia</taxon>
        <taxon>Chitinophagales</taxon>
        <taxon>Chitinophagaceae</taxon>
        <taxon>Hydrobacter</taxon>
    </lineage>
</organism>
<protein>
    <submittedName>
        <fullName evidence="10">N-acetylglucosamine-6-phosphate deacetylase</fullName>
    </submittedName>
</protein>
<evidence type="ECO:0000256" key="1">
    <source>
        <dbReference type="ARBA" id="ARBA00010716"/>
    </source>
</evidence>
<dbReference type="GO" id="GO:0046872">
    <property type="term" value="F:metal ion binding"/>
    <property type="evidence" value="ECO:0007669"/>
    <property type="project" value="UniProtKB-KW"/>
</dbReference>
<feature type="domain" description="Amidohydrolase-related" evidence="9">
    <location>
        <begin position="87"/>
        <end position="353"/>
    </location>
</feature>
<feature type="binding site" evidence="8">
    <location>
        <position position="128"/>
    </location>
    <ligand>
        <name>Zn(2+)</name>
        <dbReference type="ChEBI" id="CHEBI:29105"/>
    </ligand>
</feature>
<evidence type="ECO:0000256" key="4">
    <source>
        <dbReference type="ARBA" id="ARBA00023277"/>
    </source>
</evidence>
<sequence>MKNQQIYLANRVFTGTEWLHHHAVVIERGAITDILPSTALPSGETLQHAIIAPAFVDIQIYGAHNRLLAVYPEANTLDLLYDYCSKGGAAYFQPTVATNSYEVFYQCIDAVRDYWKKGGKGCLGLHIEGPWISPAKRGAHIESFIHTPSVEKIKPLLDYGKDIITMITLAPETCGQDVIDLIRSYDIVISAGHSNATYETAMAAFNNGIPAATHLFNAMSPLQHRAPGMVGAIFNHSGVMSSIVPDGYHVDFPVLRIAKDLMKERLFVITDAVTTTTEGPYPHQLAGYKYESNNILSGSALTMLKCVQNLVHRVDVPLAEALRMASLYPAQVMGKAHRMGKIEKGYDANLVCMNEALEIEQVVTG</sequence>
<dbReference type="InterPro" id="IPR032466">
    <property type="entry name" value="Metal_Hydrolase"/>
</dbReference>
<dbReference type="SUPFAM" id="SSF51338">
    <property type="entry name" value="Composite domain of metallo-dependent hydrolases"/>
    <property type="match status" value="1"/>
</dbReference>
<dbReference type="EMBL" id="FNNO01000014">
    <property type="protein sequence ID" value="SDX35390.1"/>
    <property type="molecule type" value="Genomic_DNA"/>
</dbReference>
<dbReference type="RefSeq" id="WP_092725609.1">
    <property type="nucleotide sequence ID" value="NZ_FNNO01000014.1"/>
</dbReference>
<dbReference type="GO" id="GO:0008448">
    <property type="term" value="F:N-acetylglucosamine-6-phosphate deacetylase activity"/>
    <property type="evidence" value="ECO:0007669"/>
    <property type="project" value="InterPro"/>
</dbReference>
<keyword evidence="11" id="KW-1185">Reference proteome</keyword>
<evidence type="ECO:0000256" key="6">
    <source>
        <dbReference type="PIRSR" id="PIRSR038994-1"/>
    </source>
</evidence>
<proteinExistence type="inferred from homology"/>
<keyword evidence="2 8" id="KW-0479">Metal-binding</keyword>
<dbReference type="GO" id="GO:0006046">
    <property type="term" value="P:N-acetylglucosamine catabolic process"/>
    <property type="evidence" value="ECO:0007669"/>
    <property type="project" value="TreeGrafter"/>
</dbReference>
<feature type="binding site" evidence="7">
    <location>
        <position position="139"/>
    </location>
    <ligand>
        <name>substrate</name>
    </ligand>
</feature>
<evidence type="ECO:0000256" key="8">
    <source>
        <dbReference type="PIRSR" id="PIRSR038994-3"/>
    </source>
</evidence>
<evidence type="ECO:0000259" key="9">
    <source>
        <dbReference type="Pfam" id="PF01979"/>
    </source>
</evidence>
<name>A0A8X8LFC1_9BACT</name>